<gene>
    <name evidence="2" type="ORF">NCTC12219_01826</name>
</gene>
<sequence>MRSTQSNLTPKSFYDLQSENPQADTQDSKILQDSQATQETTSSGSIVEIESGLYEPSARSLLNINDEARGEVIADYSPQDNADSKGFFEGILEGIGYEPIMSKP</sequence>
<reference evidence="2 3" key="1">
    <citation type="submission" date="2018-06" db="EMBL/GenBank/DDBJ databases">
        <authorList>
            <consortium name="Pathogen Informatics"/>
            <person name="Doyle S."/>
        </authorList>
    </citation>
    <scope>NUCLEOTIDE SEQUENCE [LARGE SCALE GENOMIC DNA]</scope>
    <source>
        <strain evidence="2 3">NCTC12219</strain>
    </source>
</reference>
<accession>A0A377JX41</accession>
<feature type="compositionally biased region" description="Polar residues" evidence="1">
    <location>
        <begin position="1"/>
        <end position="45"/>
    </location>
</feature>
<dbReference type="Proteomes" id="UP000255103">
    <property type="component" value="Unassembled WGS sequence"/>
</dbReference>
<evidence type="ECO:0000313" key="3">
    <source>
        <dbReference type="Proteomes" id="UP000255103"/>
    </source>
</evidence>
<proteinExistence type="predicted"/>
<dbReference type="EMBL" id="UGHX01000002">
    <property type="protein sequence ID" value="STP14279.1"/>
    <property type="molecule type" value="Genomic_DNA"/>
</dbReference>
<feature type="region of interest" description="Disordered" evidence="1">
    <location>
        <begin position="1"/>
        <end position="49"/>
    </location>
</feature>
<dbReference type="RefSeq" id="WP_115722446.1">
    <property type="nucleotide sequence ID" value="NZ_UGHX01000002.1"/>
</dbReference>
<evidence type="ECO:0000256" key="1">
    <source>
        <dbReference type="SAM" id="MobiDB-lite"/>
    </source>
</evidence>
<protein>
    <submittedName>
        <fullName evidence="2">Uncharacterized protein</fullName>
    </submittedName>
</protein>
<organism evidence="2 3">
    <name type="scientific">Helicobacter cinaedi</name>
    <dbReference type="NCBI Taxonomy" id="213"/>
    <lineage>
        <taxon>Bacteria</taxon>
        <taxon>Pseudomonadati</taxon>
        <taxon>Campylobacterota</taxon>
        <taxon>Epsilonproteobacteria</taxon>
        <taxon>Campylobacterales</taxon>
        <taxon>Helicobacteraceae</taxon>
        <taxon>Helicobacter</taxon>
    </lineage>
</organism>
<name>A0A377JX41_9HELI</name>
<dbReference type="AlphaFoldDB" id="A0A377JX41"/>
<evidence type="ECO:0000313" key="2">
    <source>
        <dbReference type="EMBL" id="STP14279.1"/>
    </source>
</evidence>